<evidence type="ECO:0000313" key="2">
    <source>
        <dbReference type="EMBL" id="TNN21609.1"/>
    </source>
</evidence>
<accession>A0A4Z2DYU7</accession>
<feature type="compositionally biased region" description="Polar residues" evidence="1">
    <location>
        <begin position="7"/>
        <end position="24"/>
    </location>
</feature>
<organism evidence="2 3">
    <name type="scientific">Liparis tanakae</name>
    <name type="common">Tanaka's snailfish</name>
    <dbReference type="NCBI Taxonomy" id="230148"/>
    <lineage>
        <taxon>Eukaryota</taxon>
        <taxon>Metazoa</taxon>
        <taxon>Chordata</taxon>
        <taxon>Craniata</taxon>
        <taxon>Vertebrata</taxon>
        <taxon>Euteleostomi</taxon>
        <taxon>Actinopterygii</taxon>
        <taxon>Neopterygii</taxon>
        <taxon>Teleostei</taxon>
        <taxon>Neoteleostei</taxon>
        <taxon>Acanthomorphata</taxon>
        <taxon>Eupercaria</taxon>
        <taxon>Perciformes</taxon>
        <taxon>Cottioidei</taxon>
        <taxon>Cottales</taxon>
        <taxon>Liparidae</taxon>
        <taxon>Liparis</taxon>
    </lineage>
</organism>
<evidence type="ECO:0000256" key="1">
    <source>
        <dbReference type="SAM" id="MobiDB-lite"/>
    </source>
</evidence>
<reference evidence="2 3" key="1">
    <citation type="submission" date="2019-03" db="EMBL/GenBank/DDBJ databases">
        <title>First draft genome of Liparis tanakae, snailfish: a comprehensive survey of snailfish specific genes.</title>
        <authorList>
            <person name="Kim W."/>
            <person name="Song I."/>
            <person name="Jeong J.-H."/>
            <person name="Kim D."/>
            <person name="Kim S."/>
            <person name="Ryu S."/>
            <person name="Song J.Y."/>
            <person name="Lee S.K."/>
        </authorList>
    </citation>
    <scope>NUCLEOTIDE SEQUENCE [LARGE SCALE GENOMIC DNA]</scope>
    <source>
        <tissue evidence="2">Muscle</tissue>
    </source>
</reference>
<feature type="compositionally biased region" description="Basic and acidic residues" evidence="1">
    <location>
        <begin position="43"/>
        <end position="61"/>
    </location>
</feature>
<keyword evidence="3" id="KW-1185">Reference proteome</keyword>
<gene>
    <name evidence="2" type="ORF">EYF80_068279</name>
</gene>
<name>A0A4Z2DYU7_9TELE</name>
<protein>
    <submittedName>
        <fullName evidence="2">Uncharacterized protein</fullName>
    </submittedName>
</protein>
<dbReference type="AlphaFoldDB" id="A0A4Z2DYU7"/>
<comment type="caution">
    <text evidence="2">The sequence shown here is derived from an EMBL/GenBank/DDBJ whole genome shotgun (WGS) entry which is preliminary data.</text>
</comment>
<dbReference type="EMBL" id="SRLO01026890">
    <property type="protein sequence ID" value="TNN21609.1"/>
    <property type="molecule type" value="Genomic_DNA"/>
</dbReference>
<feature type="region of interest" description="Disordered" evidence="1">
    <location>
        <begin position="1"/>
        <end position="72"/>
    </location>
</feature>
<proteinExistence type="predicted"/>
<dbReference type="Proteomes" id="UP000314294">
    <property type="component" value="Unassembled WGS sequence"/>
</dbReference>
<sequence>MRLETGSAESSIRHTFSNLGSQMVWSAASKEGAGREPGGSREGAGREPRGSREGAEREPGGSREGLTALMAPIIILEMNT</sequence>
<evidence type="ECO:0000313" key="3">
    <source>
        <dbReference type="Proteomes" id="UP000314294"/>
    </source>
</evidence>